<dbReference type="InterPro" id="IPR036291">
    <property type="entry name" value="NAD(P)-bd_dom_sf"/>
</dbReference>
<dbReference type="SUPFAM" id="SSF51735">
    <property type="entry name" value="NAD(P)-binding Rossmann-fold domains"/>
    <property type="match status" value="1"/>
</dbReference>
<dbReference type="PANTHER" id="PTHR43377:SF2">
    <property type="entry name" value="BINDING ROSSMANN FOLD OXIDOREDUCTASE, PUTATIVE (AFU_ORTHOLOGUE AFUA_4G00560)-RELATED"/>
    <property type="match status" value="1"/>
</dbReference>
<dbReference type="Gene3D" id="3.30.360.10">
    <property type="entry name" value="Dihydrodipicolinate Reductase, domain 2"/>
    <property type="match status" value="1"/>
</dbReference>
<feature type="domain" description="GFO/IDH/MocA-like oxidoreductase" evidence="2">
    <location>
        <begin position="133"/>
        <end position="298"/>
    </location>
</feature>
<dbReference type="SUPFAM" id="SSF55347">
    <property type="entry name" value="Glyceraldehyde-3-phosphate dehydrogenase-like, C-terminal domain"/>
    <property type="match status" value="1"/>
</dbReference>
<reference evidence="4 7" key="2">
    <citation type="submission" date="2015-10" db="EMBL/GenBank/DDBJ databases">
        <title>A novel member of the family Ruminococcaceae isolated from human faeces.</title>
        <authorList>
            <person name="Shkoporov A.N."/>
            <person name="Chaplin A.V."/>
            <person name="Motuzova O.V."/>
            <person name="Kafarskaia L.I."/>
            <person name="Efimov B.A."/>
        </authorList>
    </citation>
    <scope>NUCLEOTIDE SEQUENCE [LARGE SCALE GENOMIC DNA]</scope>
    <source>
        <strain evidence="4 7">668</strain>
    </source>
</reference>
<comment type="caution">
    <text evidence="3">The sequence shown here is derived from an EMBL/GenBank/DDBJ whole genome shotgun (WGS) entry which is preliminary data.</text>
</comment>
<dbReference type="Gene3D" id="3.40.50.720">
    <property type="entry name" value="NAD(P)-binding Rossmann-like Domain"/>
    <property type="match status" value="1"/>
</dbReference>
<dbReference type="InterPro" id="IPR055170">
    <property type="entry name" value="GFO_IDH_MocA-like_dom"/>
</dbReference>
<evidence type="ECO:0000259" key="1">
    <source>
        <dbReference type="Pfam" id="PF01408"/>
    </source>
</evidence>
<evidence type="ECO:0000313" key="7">
    <source>
        <dbReference type="Proteomes" id="UP000053433"/>
    </source>
</evidence>
<evidence type="ECO:0000313" key="8">
    <source>
        <dbReference type="Proteomes" id="UP000431913"/>
    </source>
</evidence>
<dbReference type="EMBL" id="LMUA01000017">
    <property type="protein sequence ID" value="KUE75674.1"/>
    <property type="molecule type" value="Genomic_DNA"/>
</dbReference>
<dbReference type="Proteomes" id="UP000431913">
    <property type="component" value="Unassembled WGS sequence"/>
</dbReference>
<dbReference type="PATRIC" id="fig|1550024.3.peg.1110"/>
<organism evidence="3 6">
    <name type="scientific">Ruthenibacterium lactatiformans</name>
    <dbReference type="NCBI Taxonomy" id="1550024"/>
    <lineage>
        <taxon>Bacteria</taxon>
        <taxon>Bacillati</taxon>
        <taxon>Bacillota</taxon>
        <taxon>Clostridia</taxon>
        <taxon>Eubacteriales</taxon>
        <taxon>Oscillospiraceae</taxon>
        <taxon>Ruthenibacterium</taxon>
    </lineage>
</organism>
<dbReference type="Pfam" id="PF22725">
    <property type="entry name" value="GFO_IDH_MocA_C3"/>
    <property type="match status" value="1"/>
</dbReference>
<reference evidence="3" key="1">
    <citation type="submission" date="2015-02" db="EMBL/GenBank/DDBJ databases">
        <title>A novel member of the family Ruminococcaceae isolated from human feces.</title>
        <authorList>
            <person name="Shkoporov A.N."/>
            <person name="Chaplin A.V."/>
            <person name="Motuzova O.V."/>
            <person name="Kafarskaia L.I."/>
            <person name="Khokhlova E.V."/>
            <person name="Efimov B.A."/>
        </authorList>
    </citation>
    <scope>NUCLEOTIDE SEQUENCE [LARGE SCALE GENOMIC DNA]</scope>
    <source>
        <strain evidence="3">585-1</strain>
    </source>
</reference>
<evidence type="ECO:0000313" key="6">
    <source>
        <dbReference type="Proteomes" id="UP000032483"/>
    </source>
</evidence>
<feature type="domain" description="Gfo/Idh/MocA-like oxidoreductase N-terminal" evidence="1">
    <location>
        <begin position="3"/>
        <end position="124"/>
    </location>
</feature>
<accession>A0A0W7TPA4</accession>
<dbReference type="PANTHER" id="PTHR43377">
    <property type="entry name" value="BILIVERDIN REDUCTASE A"/>
    <property type="match status" value="1"/>
</dbReference>
<evidence type="ECO:0000313" key="4">
    <source>
        <dbReference type="EMBL" id="KUE75674.1"/>
    </source>
</evidence>
<sequence>MKKIGFIGYGLRSETMMKAFTGAGLPLAPAAVADPRLETLQPQLARDGRFADTRYYADAEEMLDREALDAVFIGTRCGLHARYAALVMERGLPLFLEKPVCIDEAQYARLLAAPPAQRGRVMVSFPLHVTCIVQEMKRLVDSGALGDVVSVQAVNNVPYGGVYYHSWYRDAALTGGLFLQKSTHDIDYITHILGKRPVSVAALTSKMYFKGNKPAGLHCPDCPEYRTCPESSFVVEHRRKEEPSGELCCFARDTGNEDVGAALFTCEDGTLISYHQTFLVKNDAGRRGARFIGTRASAEFDFYTAQLRVDYYDERHTAVHQFHYPEGLVHFGGDEALARGFAEMLEGAPSPLGLEHGLASAAACLAARRAAQTHREETIEYGF</sequence>
<dbReference type="EMBL" id="JXXK01000004">
    <property type="protein sequence ID" value="KJF40848.1"/>
    <property type="molecule type" value="Genomic_DNA"/>
</dbReference>
<protein>
    <submittedName>
        <fullName evidence="5">Gfo/Idh/MocA family oxidoreductase</fullName>
    </submittedName>
</protein>
<dbReference type="GeneID" id="42855970"/>
<gene>
    <name evidence="4" type="ORF">ASJ35_12270</name>
    <name evidence="5" type="ORF">FYJ76_01725</name>
    <name evidence="3" type="ORF">TQ39_04925</name>
</gene>
<reference evidence="5 8" key="3">
    <citation type="submission" date="2019-08" db="EMBL/GenBank/DDBJ databases">
        <title>In-depth cultivation of the pig gut microbiome towards novel bacterial diversity and tailored functional studies.</title>
        <authorList>
            <person name="Wylensek D."/>
            <person name="Hitch T.C.A."/>
            <person name="Clavel T."/>
        </authorList>
    </citation>
    <scope>NUCLEOTIDE SEQUENCE [LARGE SCALE GENOMIC DNA]</scope>
    <source>
        <strain evidence="5 8">WCA3-601-WT-6J</strain>
    </source>
</reference>
<accession>A0A0D8J4X2</accession>
<dbReference type="InterPro" id="IPR000683">
    <property type="entry name" value="Gfo/Idh/MocA-like_OxRdtase_N"/>
</dbReference>
<dbReference type="Proteomes" id="UP000053433">
    <property type="component" value="Unassembled WGS sequence"/>
</dbReference>
<dbReference type="RefSeq" id="WP_050004760.1">
    <property type="nucleotide sequence ID" value="NZ_CAQJQL010000042.1"/>
</dbReference>
<keyword evidence="6" id="KW-1185">Reference proteome</keyword>
<evidence type="ECO:0000313" key="5">
    <source>
        <dbReference type="EMBL" id="MST90668.1"/>
    </source>
</evidence>
<dbReference type="GO" id="GO:0000166">
    <property type="term" value="F:nucleotide binding"/>
    <property type="evidence" value="ECO:0007669"/>
    <property type="project" value="InterPro"/>
</dbReference>
<dbReference type="Proteomes" id="UP000032483">
    <property type="component" value="Unassembled WGS sequence"/>
</dbReference>
<dbReference type="Pfam" id="PF01408">
    <property type="entry name" value="GFO_IDH_MocA"/>
    <property type="match status" value="1"/>
</dbReference>
<name>A0A0D8J4X2_9FIRM</name>
<dbReference type="EMBL" id="VUNJ01000001">
    <property type="protein sequence ID" value="MST90668.1"/>
    <property type="molecule type" value="Genomic_DNA"/>
</dbReference>
<evidence type="ECO:0000259" key="2">
    <source>
        <dbReference type="Pfam" id="PF22725"/>
    </source>
</evidence>
<dbReference type="AlphaFoldDB" id="A0A0D8J4X2"/>
<evidence type="ECO:0000313" key="3">
    <source>
        <dbReference type="EMBL" id="KJF40848.1"/>
    </source>
</evidence>
<dbReference type="InterPro" id="IPR051450">
    <property type="entry name" value="Gfo/Idh/MocA_Oxidoreductases"/>
</dbReference>
<proteinExistence type="predicted"/>